<feature type="domain" description="HTH tetR-type" evidence="5">
    <location>
        <begin position="9"/>
        <end position="69"/>
    </location>
</feature>
<sequence>MAERGRPRSFDRAVALRQAMKVFWEQGYEGASLGDLTAAMGINRPSLYAAFGCKEALFREAIELYTRTDGSATVRALEEQPTARAAVEAVLRGSARGHASSERPSGCMVVLAANLGAPEHEGVRRYLTNCRRETVHKLCERLERGVAEGELPSDADVEGIAAFYGTVLNGMSIQARDGVPTELLDRSVDYAMAAWDDIVTRPKPKRRRAR</sequence>
<keyword evidence="7" id="KW-1185">Reference proteome</keyword>
<dbReference type="GO" id="GO:0003677">
    <property type="term" value="F:DNA binding"/>
    <property type="evidence" value="ECO:0007669"/>
    <property type="project" value="UniProtKB-UniRule"/>
</dbReference>
<accession>A0A0K1E7L0</accession>
<keyword evidence="3" id="KW-0804">Transcription</keyword>
<organism evidence="6 7">
    <name type="scientific">Chondromyces crocatus</name>
    <dbReference type="NCBI Taxonomy" id="52"/>
    <lineage>
        <taxon>Bacteria</taxon>
        <taxon>Pseudomonadati</taxon>
        <taxon>Myxococcota</taxon>
        <taxon>Polyangia</taxon>
        <taxon>Polyangiales</taxon>
        <taxon>Polyangiaceae</taxon>
        <taxon>Chondromyces</taxon>
    </lineage>
</organism>
<dbReference type="EMBL" id="CP012159">
    <property type="protein sequence ID" value="AKT36871.1"/>
    <property type="molecule type" value="Genomic_DNA"/>
</dbReference>
<dbReference type="InterPro" id="IPR011075">
    <property type="entry name" value="TetR_C"/>
</dbReference>
<protein>
    <submittedName>
        <fullName evidence="6">TetR family transcriptional regulator</fullName>
    </submittedName>
</protein>
<dbReference type="PANTHER" id="PTHR47506">
    <property type="entry name" value="TRANSCRIPTIONAL REGULATORY PROTEIN"/>
    <property type="match status" value="1"/>
</dbReference>
<dbReference type="InterPro" id="IPR001647">
    <property type="entry name" value="HTH_TetR"/>
</dbReference>
<dbReference type="KEGG" id="ccro:CMC5_009920"/>
<dbReference type="OrthoDB" id="270177at2"/>
<dbReference type="Proteomes" id="UP000067626">
    <property type="component" value="Chromosome"/>
</dbReference>
<evidence type="ECO:0000256" key="4">
    <source>
        <dbReference type="PROSITE-ProRule" id="PRU00335"/>
    </source>
</evidence>
<evidence type="ECO:0000259" key="5">
    <source>
        <dbReference type="PROSITE" id="PS50977"/>
    </source>
</evidence>
<dbReference type="PANTHER" id="PTHR47506:SF1">
    <property type="entry name" value="HTH-TYPE TRANSCRIPTIONAL REGULATOR YJDC"/>
    <property type="match status" value="1"/>
</dbReference>
<dbReference type="Pfam" id="PF00440">
    <property type="entry name" value="TetR_N"/>
    <property type="match status" value="1"/>
</dbReference>
<reference evidence="6 7" key="1">
    <citation type="submission" date="2015-07" db="EMBL/GenBank/DDBJ databases">
        <title>Genome analysis of myxobacterium Chondromyces crocatus Cm c5 reveals a high potential for natural compound synthesis and the genetic basis for the loss of fruiting body formation.</title>
        <authorList>
            <person name="Zaburannyi N."/>
            <person name="Bunk B."/>
            <person name="Maier J."/>
            <person name="Overmann J."/>
            <person name="Mueller R."/>
        </authorList>
    </citation>
    <scope>NUCLEOTIDE SEQUENCE [LARGE SCALE GENOMIC DNA]</scope>
    <source>
        <strain evidence="6 7">Cm c5</strain>
    </source>
</reference>
<dbReference type="RefSeq" id="WP_050429320.1">
    <property type="nucleotide sequence ID" value="NZ_CP012159.1"/>
</dbReference>
<evidence type="ECO:0000313" key="6">
    <source>
        <dbReference type="EMBL" id="AKT36871.1"/>
    </source>
</evidence>
<gene>
    <name evidence="6" type="primary">tetR</name>
    <name evidence="6" type="ORF">CMC5_009920</name>
</gene>
<dbReference type="PROSITE" id="PS50977">
    <property type="entry name" value="HTH_TETR_2"/>
    <property type="match status" value="1"/>
</dbReference>
<keyword evidence="1" id="KW-0805">Transcription regulation</keyword>
<dbReference type="AlphaFoldDB" id="A0A0K1E7L0"/>
<dbReference type="InterPro" id="IPR036271">
    <property type="entry name" value="Tet_transcr_reg_TetR-rel_C_sf"/>
</dbReference>
<dbReference type="Pfam" id="PF16925">
    <property type="entry name" value="TetR_C_13"/>
    <property type="match status" value="1"/>
</dbReference>
<dbReference type="Gene3D" id="1.10.357.10">
    <property type="entry name" value="Tetracycline Repressor, domain 2"/>
    <property type="match status" value="1"/>
</dbReference>
<feature type="DNA-binding region" description="H-T-H motif" evidence="4">
    <location>
        <begin position="32"/>
        <end position="51"/>
    </location>
</feature>
<dbReference type="STRING" id="52.CMC5_009920"/>
<evidence type="ECO:0000256" key="1">
    <source>
        <dbReference type="ARBA" id="ARBA00023015"/>
    </source>
</evidence>
<dbReference type="SUPFAM" id="SSF48498">
    <property type="entry name" value="Tetracyclin repressor-like, C-terminal domain"/>
    <property type="match status" value="1"/>
</dbReference>
<keyword evidence="2 4" id="KW-0238">DNA-binding</keyword>
<dbReference type="InterPro" id="IPR009057">
    <property type="entry name" value="Homeodomain-like_sf"/>
</dbReference>
<evidence type="ECO:0000256" key="3">
    <source>
        <dbReference type="ARBA" id="ARBA00023163"/>
    </source>
</evidence>
<proteinExistence type="predicted"/>
<name>A0A0K1E7L0_CHOCO</name>
<dbReference type="SUPFAM" id="SSF46689">
    <property type="entry name" value="Homeodomain-like"/>
    <property type="match status" value="1"/>
</dbReference>
<dbReference type="PATRIC" id="fig|52.7.peg.1062"/>
<evidence type="ECO:0000313" key="7">
    <source>
        <dbReference type="Proteomes" id="UP000067626"/>
    </source>
</evidence>
<dbReference type="Gene3D" id="1.10.10.60">
    <property type="entry name" value="Homeodomain-like"/>
    <property type="match status" value="1"/>
</dbReference>
<evidence type="ECO:0000256" key="2">
    <source>
        <dbReference type="ARBA" id="ARBA00023125"/>
    </source>
</evidence>